<gene>
    <name evidence="2" type="ORF">QR685DRAFT_214120</name>
</gene>
<reference evidence="2 3" key="1">
    <citation type="submission" date="2023-09" db="EMBL/GenBank/DDBJ databases">
        <title>Multi-omics analysis of a traditional fermented food reveals byproduct-associated fungal strains for waste-to-food upcycling.</title>
        <authorList>
            <consortium name="Lawrence Berkeley National Laboratory"/>
            <person name="Rekdal V.M."/>
            <person name="Villalobos-Escobedo J.M."/>
            <person name="Rodriguez-Valeron N."/>
            <person name="Garcia M.O."/>
            <person name="Vasquez D.P."/>
            <person name="Damayanti I."/>
            <person name="Sorensen P.M."/>
            <person name="Baidoo E.E."/>
            <person name="De Carvalho A.C."/>
            <person name="Riley R."/>
            <person name="Lipzen A."/>
            <person name="He G."/>
            <person name="Yan M."/>
            <person name="Haridas S."/>
            <person name="Daum C."/>
            <person name="Yoshinaga Y."/>
            <person name="Ng V."/>
            <person name="Grigoriev I.V."/>
            <person name="Munk R."/>
            <person name="Nuraida L."/>
            <person name="Wijaya C.H."/>
            <person name="Morales P.-C."/>
            <person name="Keasling J.D."/>
        </authorList>
    </citation>
    <scope>NUCLEOTIDE SEQUENCE [LARGE SCALE GENOMIC DNA]</scope>
    <source>
        <strain evidence="2 3">FGSC 2613</strain>
    </source>
</reference>
<comment type="caution">
    <text evidence="2">The sequence shown here is derived from an EMBL/GenBank/DDBJ whole genome shotgun (WGS) entry which is preliminary data.</text>
</comment>
<dbReference type="EMBL" id="JAVLET010000003">
    <property type="protein sequence ID" value="KAL0471769.1"/>
    <property type="molecule type" value="Genomic_DNA"/>
</dbReference>
<evidence type="ECO:0000256" key="1">
    <source>
        <dbReference type="SAM" id="MobiDB-lite"/>
    </source>
</evidence>
<name>A0ABR3DGQ5_NEUIN</name>
<organism evidence="2 3">
    <name type="scientific">Neurospora intermedia</name>
    <dbReference type="NCBI Taxonomy" id="5142"/>
    <lineage>
        <taxon>Eukaryota</taxon>
        <taxon>Fungi</taxon>
        <taxon>Dikarya</taxon>
        <taxon>Ascomycota</taxon>
        <taxon>Pezizomycotina</taxon>
        <taxon>Sordariomycetes</taxon>
        <taxon>Sordariomycetidae</taxon>
        <taxon>Sordariales</taxon>
        <taxon>Sordariaceae</taxon>
        <taxon>Neurospora</taxon>
    </lineage>
</organism>
<evidence type="ECO:0000313" key="2">
    <source>
        <dbReference type="EMBL" id="KAL0471769.1"/>
    </source>
</evidence>
<evidence type="ECO:0000313" key="3">
    <source>
        <dbReference type="Proteomes" id="UP001451303"/>
    </source>
</evidence>
<sequence length="187" mass="21531">MSVVRVVPDNHHCITEHCQRASSMQIKSRYCPLPIHSSPSRLSVSRVELCHYTFSTHRTPNPPTQHNETRGAYTSRQPAPVPFHFLVTFGNIPCSTPVVRRVNKSSRFPFEEKSQVRTPALSAWKEGYNRYQSTDQIFIGLRSFYPVSVGGKRKGSTLLSNPPFTRLFARLMFPRVYPLPRHLHWIL</sequence>
<keyword evidence="3" id="KW-1185">Reference proteome</keyword>
<proteinExistence type="predicted"/>
<dbReference type="Proteomes" id="UP001451303">
    <property type="component" value="Unassembled WGS sequence"/>
</dbReference>
<protein>
    <submittedName>
        <fullName evidence="2">Uncharacterized protein</fullName>
    </submittedName>
</protein>
<feature type="region of interest" description="Disordered" evidence="1">
    <location>
        <begin position="55"/>
        <end position="74"/>
    </location>
</feature>
<accession>A0ABR3DGQ5</accession>